<organism evidence="3 4">
    <name type="scientific">Marivivens donghaensis</name>
    <dbReference type="NCBI Taxonomy" id="1699413"/>
    <lineage>
        <taxon>Bacteria</taxon>
        <taxon>Pseudomonadati</taxon>
        <taxon>Pseudomonadota</taxon>
        <taxon>Alphaproteobacteria</taxon>
        <taxon>Rhodobacterales</taxon>
        <taxon>Paracoccaceae</taxon>
        <taxon>Marivivens group</taxon>
        <taxon>Marivivens</taxon>
    </lineage>
</organism>
<keyword evidence="1" id="KW-0812">Transmembrane</keyword>
<gene>
    <name evidence="3" type="ORF">HCZ30_04605</name>
</gene>
<dbReference type="InterPro" id="IPR018639">
    <property type="entry name" value="DUF2062"/>
</dbReference>
<dbReference type="PANTHER" id="PTHR40547">
    <property type="entry name" value="SLL0298 PROTEIN"/>
    <property type="match status" value="1"/>
</dbReference>
<evidence type="ECO:0000313" key="4">
    <source>
        <dbReference type="Proteomes" id="UP000709466"/>
    </source>
</evidence>
<feature type="domain" description="DUF2062" evidence="2">
    <location>
        <begin position="26"/>
        <end position="192"/>
    </location>
</feature>
<feature type="transmembrane region" description="Helical" evidence="1">
    <location>
        <begin position="121"/>
        <end position="141"/>
    </location>
</feature>
<name>A0ABX0VUJ4_9RHOB</name>
<feature type="transmembrane region" description="Helical" evidence="1">
    <location>
        <begin position="91"/>
        <end position="109"/>
    </location>
</feature>
<feature type="transmembrane region" description="Helical" evidence="1">
    <location>
        <begin position="161"/>
        <end position="187"/>
    </location>
</feature>
<sequence>MFKRRDRRPWWQVLLHVVWPKGGWVRAFEYTRHRLQRLPDTPEKIGRGLAAGVFTSFTPFFGLHFLIAWLISRVIRGNVPASLLGTFFGNPLTYVPIAMTSLWTGHLIMGSRPDREVAHTLGGMFAGAGRDLWNNFLALFTPMKTDWTQLAIFFEDVFLPFAIGCIIPGVIAATLVYFLLTPVIGAYQNSRRKRLRAKLGQLNAAKGTDGSRKTR</sequence>
<accession>A0ABX0VUJ4</accession>
<feature type="transmembrane region" description="Helical" evidence="1">
    <location>
        <begin position="49"/>
        <end position="71"/>
    </location>
</feature>
<proteinExistence type="predicted"/>
<protein>
    <submittedName>
        <fullName evidence="3">DUF2062 domain-containing protein</fullName>
    </submittedName>
</protein>
<evidence type="ECO:0000256" key="1">
    <source>
        <dbReference type="SAM" id="Phobius"/>
    </source>
</evidence>
<dbReference type="RefSeq" id="WP_167636788.1">
    <property type="nucleotide sequence ID" value="NZ_JAATOP010000002.1"/>
</dbReference>
<dbReference type="EMBL" id="JAATOP010000002">
    <property type="protein sequence ID" value="NIY71714.1"/>
    <property type="molecule type" value="Genomic_DNA"/>
</dbReference>
<evidence type="ECO:0000259" key="2">
    <source>
        <dbReference type="Pfam" id="PF09835"/>
    </source>
</evidence>
<keyword evidence="4" id="KW-1185">Reference proteome</keyword>
<keyword evidence="1" id="KW-0472">Membrane</keyword>
<dbReference type="Pfam" id="PF09835">
    <property type="entry name" value="DUF2062"/>
    <property type="match status" value="1"/>
</dbReference>
<reference evidence="3 4" key="1">
    <citation type="submission" date="2020-03" db="EMBL/GenBank/DDBJ databases">
        <title>Bacterial isolates of synthetic phycosphere.</title>
        <authorList>
            <person name="Fu H."/>
            <person name="Moran M.A."/>
        </authorList>
    </citation>
    <scope>NUCLEOTIDE SEQUENCE [LARGE SCALE GENOMIC DNA]</scope>
    <source>
        <strain evidence="3 4">HF1</strain>
    </source>
</reference>
<evidence type="ECO:0000313" key="3">
    <source>
        <dbReference type="EMBL" id="NIY71714.1"/>
    </source>
</evidence>
<keyword evidence="1" id="KW-1133">Transmembrane helix</keyword>
<comment type="caution">
    <text evidence="3">The sequence shown here is derived from an EMBL/GenBank/DDBJ whole genome shotgun (WGS) entry which is preliminary data.</text>
</comment>
<dbReference type="Proteomes" id="UP000709466">
    <property type="component" value="Unassembled WGS sequence"/>
</dbReference>
<dbReference type="PANTHER" id="PTHR40547:SF1">
    <property type="entry name" value="SLL0298 PROTEIN"/>
    <property type="match status" value="1"/>
</dbReference>